<reference evidence="1" key="1">
    <citation type="journal article" date="2017" name="Science">
        <title>Giant viruses with an expanded complement of translation system components.</title>
        <authorList>
            <person name="Schulz F."/>
            <person name="Yutin N."/>
            <person name="Ivanova N.N."/>
            <person name="Ortega D.R."/>
            <person name="Lee T.K."/>
            <person name="Vierheilig J."/>
            <person name="Daims H."/>
            <person name="Horn M."/>
            <person name="Wagner M."/>
            <person name="Jensen G.J."/>
            <person name="Kyrpides N.C."/>
            <person name="Koonin E.V."/>
            <person name="Woyke T."/>
        </authorList>
    </citation>
    <scope>NUCLEOTIDE SEQUENCE</scope>
    <source>
        <strain evidence="1">CTV1</strain>
    </source>
</reference>
<name>A0A1V0SBX1_9VIRU</name>
<sequence length="233" mass="27238">MFVNKFINKFINNNEYNTFFNKYKHVLSGLRTVEDCFLILEKSSFPTEQRKLLLGLIHGKKSEKSIDYVLMSEIINDLNSYKYREEVYAHLPQFMTKTNNLAQIKTFTRIANSKPLKPVCVSVKEIKNAPIPNVLKPCPHCGHMCSAPKFSEYIICGFGDHSYDWEGCGKDWCFKCGKVLCKSWNNDMLFIEENRFHDMECCKRHSISSKKLYPEEYCQCNNNFVKRNVVSSF</sequence>
<organism evidence="1">
    <name type="scientific">Catovirus CTV1</name>
    <dbReference type="NCBI Taxonomy" id="1977631"/>
    <lineage>
        <taxon>Viruses</taxon>
        <taxon>Varidnaviria</taxon>
        <taxon>Bamfordvirae</taxon>
        <taxon>Nucleocytoviricota</taxon>
        <taxon>Megaviricetes</taxon>
        <taxon>Imitervirales</taxon>
        <taxon>Mimiviridae</taxon>
        <taxon>Klosneuvirinae</taxon>
        <taxon>Catovirus</taxon>
    </lineage>
</organism>
<dbReference type="EMBL" id="KY684084">
    <property type="protein sequence ID" value="ARF09199.1"/>
    <property type="molecule type" value="Genomic_DNA"/>
</dbReference>
<proteinExistence type="predicted"/>
<evidence type="ECO:0000313" key="1">
    <source>
        <dbReference type="EMBL" id="ARF09199.1"/>
    </source>
</evidence>
<gene>
    <name evidence="1" type="ORF">Catovirus_2_148</name>
</gene>
<protein>
    <submittedName>
        <fullName evidence="1">Uncharacterized protein</fullName>
    </submittedName>
</protein>
<accession>A0A1V0SBX1</accession>